<dbReference type="AlphaFoldDB" id="A0A069SKE4"/>
<evidence type="ECO:0000313" key="2">
    <source>
        <dbReference type="Proteomes" id="UP000027661"/>
    </source>
</evidence>
<accession>A0A069SKE4</accession>
<dbReference type="Proteomes" id="UP000027661">
    <property type="component" value="Unassembled WGS sequence"/>
</dbReference>
<proteinExistence type="predicted"/>
<sequence>MRAVRFQRGFFKDNVSKDDFSKDSVPFLRFDFLTLHSTNLFI</sequence>
<dbReference type="PATRIC" id="fig|1339352.3.peg.1861"/>
<reference evidence="1 2" key="1">
    <citation type="submission" date="2014-04" db="EMBL/GenBank/DDBJ databases">
        <authorList>
            <person name="Sears C."/>
            <person name="Carroll K."/>
            <person name="Sack B.R."/>
            <person name="Qadri F."/>
            <person name="Myers L.L."/>
            <person name="Chung G.-T."/>
            <person name="Escheverria P."/>
            <person name="Fraser C.M."/>
            <person name="Sadzewicz L."/>
            <person name="Shefchek K.A."/>
            <person name="Tallon L."/>
            <person name="Das S.P."/>
            <person name="Daugherty S."/>
            <person name="Mongodin E.F."/>
        </authorList>
    </citation>
    <scope>NUCLEOTIDE SEQUENCE [LARGE SCALE GENOMIC DNA]</scope>
    <source>
        <strain evidence="1 2">3975 RP4</strain>
    </source>
</reference>
<gene>
    <name evidence="1" type="ORF">M099_1921</name>
</gene>
<comment type="caution">
    <text evidence="1">The sequence shown here is derived from an EMBL/GenBank/DDBJ whole genome shotgun (WGS) entry which is preliminary data.</text>
</comment>
<dbReference type="EMBL" id="JNHM01000026">
    <property type="protein sequence ID" value="KDS54318.1"/>
    <property type="molecule type" value="Genomic_DNA"/>
</dbReference>
<evidence type="ECO:0000313" key="1">
    <source>
        <dbReference type="EMBL" id="KDS54318.1"/>
    </source>
</evidence>
<organism evidence="1 2">
    <name type="scientific">Phocaeicola vulgatus str. 3975 RP4</name>
    <dbReference type="NCBI Taxonomy" id="1339352"/>
    <lineage>
        <taxon>Bacteria</taxon>
        <taxon>Pseudomonadati</taxon>
        <taxon>Bacteroidota</taxon>
        <taxon>Bacteroidia</taxon>
        <taxon>Bacteroidales</taxon>
        <taxon>Bacteroidaceae</taxon>
        <taxon>Phocaeicola</taxon>
    </lineage>
</organism>
<protein>
    <submittedName>
        <fullName evidence="1">Uncharacterized protein</fullName>
    </submittedName>
</protein>
<name>A0A069SKE4_PHOVU</name>